<dbReference type="CDD" id="cd20251">
    <property type="entry name" value="Complex1_LYR_SF"/>
    <property type="match status" value="1"/>
</dbReference>
<dbReference type="PANTHER" id="PTHR11787:SF4">
    <property type="entry name" value="CHM, RAB ESCORT PROTEIN 1"/>
    <property type="match status" value="1"/>
</dbReference>
<dbReference type="EMBL" id="JNBS01001021">
    <property type="protein sequence ID" value="OQS03060.1"/>
    <property type="molecule type" value="Genomic_DNA"/>
</dbReference>
<dbReference type="SUPFAM" id="SSF54373">
    <property type="entry name" value="FAD-linked reductases, C-terminal domain"/>
    <property type="match status" value="1"/>
</dbReference>
<proteinExistence type="inferred from homology"/>
<evidence type="ECO:0000313" key="4">
    <source>
        <dbReference type="Proteomes" id="UP000243217"/>
    </source>
</evidence>
<organism evidence="3 4">
    <name type="scientific">Thraustotheca clavata</name>
    <dbReference type="NCBI Taxonomy" id="74557"/>
    <lineage>
        <taxon>Eukaryota</taxon>
        <taxon>Sar</taxon>
        <taxon>Stramenopiles</taxon>
        <taxon>Oomycota</taxon>
        <taxon>Saprolegniomycetes</taxon>
        <taxon>Saprolegniales</taxon>
        <taxon>Achlyaceae</taxon>
        <taxon>Thraustotheca</taxon>
    </lineage>
</organism>
<evidence type="ECO:0000256" key="1">
    <source>
        <dbReference type="ARBA" id="ARBA00005593"/>
    </source>
</evidence>
<dbReference type="Gene3D" id="3.30.519.10">
    <property type="entry name" value="Guanine Nucleotide Dissociation Inhibitor, domain 2"/>
    <property type="match status" value="1"/>
</dbReference>
<dbReference type="Pfam" id="PF00996">
    <property type="entry name" value="GDI"/>
    <property type="match status" value="2"/>
</dbReference>
<comment type="similarity">
    <text evidence="1">Belongs to the Rab GDI family.</text>
</comment>
<dbReference type="OrthoDB" id="9446342at2759"/>
<evidence type="ECO:0000313" key="3">
    <source>
        <dbReference type="EMBL" id="OQS03060.1"/>
    </source>
</evidence>
<dbReference type="PRINTS" id="PR00891">
    <property type="entry name" value="RABGDIREP"/>
</dbReference>
<sequence length="617" mass="68309">CMRLAKHIGGNSRKGEAIRAMLRAEFRKSMHETDETVIENLKANAVRGLSNYLVLANSRFEMDDVLFESTYDVVVVGTGMVEAIVAGALARVGKKVLHLDTNDYYGSNYGSFNFNQFNEWLNAKSVHSDEADLGDNLHVPIKSTFHCTPLFQAQAGGFAPRSTSFSIDIQPKLLLSSSPLVDVLVESGVGRYLDFLALNKTCMYTPQPPRYPPVWQVPCSKTDVFKSRLNVMEKRHLMKFLQFVADYGDDDATTLNERDLAVGRALKRPQNKRNQKDEVGVDEYPVLLDALTKHFKLSPTLQNVVLHAVLLLTTPPSRELQTSPSLDKIYHFLSSIGRFAPSPFLTPMYGVAELAQAFCRLSAVYGGIYYLRAPLTNYKLQENKVEHLVTTEEGKTWKAEHFVVNAMYANPWGYQSKETCLLRGVFLVPSSMERTIIIVPPNTLHDHPYAIHVLEIDGTASVCPNEHTLIHVSTPISASTPHADMLNLINAVKAAVLDELHQVLWEAVFTVPVYEKVGEIVPSNVHVCDIHNDVSLESVFESAVDQAKAIFDSICPGEAFLPKSATAEQAEKEAAAEDEQATVILNAATNLLHTEKDDEAGAASNPTDTTSTPTYDL</sequence>
<dbReference type="GO" id="GO:0016192">
    <property type="term" value="P:vesicle-mediated transport"/>
    <property type="evidence" value="ECO:0007669"/>
    <property type="project" value="TreeGrafter"/>
</dbReference>
<protein>
    <submittedName>
        <fullName evidence="3">Rab proteins geranylgeranyltransferase component A</fullName>
    </submittedName>
</protein>
<reference evidence="3 4" key="1">
    <citation type="journal article" date="2014" name="Genome Biol. Evol.">
        <title>The secreted proteins of Achlya hypogyna and Thraustotheca clavata identify the ancestral oomycete secretome and reveal gene acquisitions by horizontal gene transfer.</title>
        <authorList>
            <person name="Misner I."/>
            <person name="Blouin N."/>
            <person name="Leonard G."/>
            <person name="Richards T.A."/>
            <person name="Lane C.E."/>
        </authorList>
    </citation>
    <scope>NUCLEOTIDE SEQUENCE [LARGE SCALE GENOMIC DNA]</scope>
    <source>
        <strain evidence="3 4">ATCC 34112</strain>
    </source>
</reference>
<accession>A0A1V9ZZ69</accession>
<dbReference type="Proteomes" id="UP000243217">
    <property type="component" value="Unassembled WGS sequence"/>
</dbReference>
<dbReference type="STRING" id="74557.A0A1V9ZZ69"/>
<keyword evidence="3" id="KW-0808">Transferase</keyword>
<comment type="caution">
    <text evidence="3">The sequence shown here is derived from an EMBL/GenBank/DDBJ whole genome shotgun (WGS) entry which is preliminary data.</text>
</comment>
<dbReference type="GO" id="GO:0007264">
    <property type="term" value="P:small GTPase-mediated signal transduction"/>
    <property type="evidence" value="ECO:0007669"/>
    <property type="project" value="InterPro"/>
</dbReference>
<feature type="region of interest" description="Disordered" evidence="2">
    <location>
        <begin position="594"/>
        <end position="617"/>
    </location>
</feature>
<dbReference type="GO" id="GO:0016740">
    <property type="term" value="F:transferase activity"/>
    <property type="evidence" value="ECO:0007669"/>
    <property type="project" value="UniProtKB-KW"/>
</dbReference>
<dbReference type="InterPro" id="IPR036188">
    <property type="entry name" value="FAD/NAD-bd_sf"/>
</dbReference>
<dbReference type="GO" id="GO:0005829">
    <property type="term" value="C:cytosol"/>
    <property type="evidence" value="ECO:0007669"/>
    <property type="project" value="TreeGrafter"/>
</dbReference>
<dbReference type="PANTHER" id="PTHR11787">
    <property type="entry name" value="RAB GDP-DISSOCIATION INHIBITOR"/>
    <property type="match status" value="1"/>
</dbReference>
<dbReference type="GO" id="GO:0005092">
    <property type="term" value="F:GDP-dissociation inhibitor activity"/>
    <property type="evidence" value="ECO:0007669"/>
    <property type="project" value="InterPro"/>
</dbReference>
<dbReference type="Gene3D" id="1.10.405.10">
    <property type="entry name" value="Guanine Nucleotide Dissociation Inhibitor, domain 1"/>
    <property type="match status" value="1"/>
</dbReference>
<evidence type="ECO:0000256" key="2">
    <source>
        <dbReference type="SAM" id="MobiDB-lite"/>
    </source>
</evidence>
<feature type="non-terminal residue" evidence="3">
    <location>
        <position position="1"/>
    </location>
</feature>
<feature type="compositionally biased region" description="Polar residues" evidence="2">
    <location>
        <begin position="604"/>
        <end position="617"/>
    </location>
</feature>
<keyword evidence="4" id="KW-1185">Reference proteome</keyword>
<gene>
    <name evidence="3" type="ORF">THRCLA_04623</name>
</gene>
<dbReference type="GO" id="GO:0005634">
    <property type="term" value="C:nucleus"/>
    <property type="evidence" value="ECO:0007669"/>
    <property type="project" value="TreeGrafter"/>
</dbReference>
<dbReference type="InterPro" id="IPR018203">
    <property type="entry name" value="GDP_dissociation_inhibitor"/>
</dbReference>
<name>A0A1V9ZZ69_9STRA</name>
<dbReference type="SUPFAM" id="SSF51905">
    <property type="entry name" value="FAD/NAD(P)-binding domain"/>
    <property type="match status" value="1"/>
</dbReference>
<dbReference type="AlphaFoldDB" id="A0A1V9ZZ69"/>
<dbReference type="GO" id="GO:0005968">
    <property type="term" value="C:Rab-protein geranylgeranyltransferase complex"/>
    <property type="evidence" value="ECO:0007669"/>
    <property type="project" value="TreeGrafter"/>
</dbReference>
<dbReference type="Gene3D" id="3.50.50.60">
    <property type="entry name" value="FAD/NAD(P)-binding domain"/>
    <property type="match status" value="1"/>
</dbReference>